<reference evidence="6 7" key="1">
    <citation type="submission" date="2020-05" db="EMBL/GenBank/DDBJ databases">
        <authorList>
            <person name="Niu N."/>
        </authorList>
    </citation>
    <scope>NUCLEOTIDE SEQUENCE [LARGE SCALE GENOMIC DNA]</scope>
    <source>
        <strain evidence="6 7">LMG10982</strain>
    </source>
</reference>
<comment type="caution">
    <text evidence="6">The sequence shown here is derived from an EMBL/GenBank/DDBJ whole genome shotgun (WGS) entry which is preliminary data.</text>
</comment>
<keyword evidence="3" id="KW-0520">NAD</keyword>
<evidence type="ECO:0000256" key="3">
    <source>
        <dbReference type="ARBA" id="ARBA00023027"/>
    </source>
</evidence>
<keyword evidence="2" id="KW-0210">Decarboxylase</keyword>
<dbReference type="Gene3D" id="3.40.50.720">
    <property type="entry name" value="NAD(P)-binding Rossmann-like Domain"/>
    <property type="match status" value="1"/>
</dbReference>
<feature type="domain" description="NAD-dependent epimerase/dehydratase" evidence="5">
    <location>
        <begin position="32"/>
        <end position="277"/>
    </location>
</feature>
<dbReference type="GO" id="GO:0042732">
    <property type="term" value="P:D-xylose metabolic process"/>
    <property type="evidence" value="ECO:0007669"/>
    <property type="project" value="InterPro"/>
</dbReference>
<evidence type="ECO:0000259" key="5">
    <source>
        <dbReference type="Pfam" id="PF01370"/>
    </source>
</evidence>
<dbReference type="InterPro" id="IPR036291">
    <property type="entry name" value="NAD(P)-bd_dom_sf"/>
</dbReference>
<dbReference type="InterPro" id="IPR001509">
    <property type="entry name" value="Epimerase_deHydtase"/>
</dbReference>
<dbReference type="EMBL" id="JABGBO010000007">
    <property type="protein sequence ID" value="NOL49912.1"/>
    <property type="molecule type" value="Genomic_DNA"/>
</dbReference>
<proteinExistence type="predicted"/>
<evidence type="ECO:0000256" key="2">
    <source>
        <dbReference type="ARBA" id="ARBA00022793"/>
    </source>
</evidence>
<dbReference type="InterPro" id="IPR044516">
    <property type="entry name" value="UXS-like"/>
</dbReference>
<dbReference type="GO" id="GO:0005737">
    <property type="term" value="C:cytoplasm"/>
    <property type="evidence" value="ECO:0007669"/>
    <property type="project" value="TreeGrafter"/>
</dbReference>
<dbReference type="PANTHER" id="PTHR43078:SF6">
    <property type="entry name" value="UDP-GLUCURONIC ACID DECARBOXYLASE 1"/>
    <property type="match status" value="1"/>
</dbReference>
<dbReference type="GO" id="GO:0048040">
    <property type="term" value="F:UDP-glucuronate decarboxylase activity"/>
    <property type="evidence" value="ECO:0007669"/>
    <property type="project" value="TreeGrafter"/>
</dbReference>
<evidence type="ECO:0000256" key="4">
    <source>
        <dbReference type="ARBA" id="ARBA00023239"/>
    </source>
</evidence>
<evidence type="ECO:0000313" key="7">
    <source>
        <dbReference type="Proteomes" id="UP000541421"/>
    </source>
</evidence>
<keyword evidence="4" id="KW-0456">Lyase</keyword>
<evidence type="ECO:0000256" key="1">
    <source>
        <dbReference type="ARBA" id="ARBA00001911"/>
    </source>
</evidence>
<comment type="cofactor">
    <cofactor evidence="1">
        <name>NAD(+)</name>
        <dbReference type="ChEBI" id="CHEBI:57540"/>
    </cofactor>
</comment>
<dbReference type="AlphaFoldDB" id="A0A7Y4LCH2"/>
<dbReference type="GO" id="GO:0070403">
    <property type="term" value="F:NAD+ binding"/>
    <property type="evidence" value="ECO:0007669"/>
    <property type="project" value="InterPro"/>
</dbReference>
<accession>A0A7Y4LCH2</accession>
<gene>
    <name evidence="6" type="ORF">HKX40_07160</name>
</gene>
<evidence type="ECO:0000313" key="6">
    <source>
        <dbReference type="EMBL" id="NOL49912.1"/>
    </source>
</evidence>
<dbReference type="PANTHER" id="PTHR43078">
    <property type="entry name" value="UDP-GLUCURONIC ACID DECARBOXYLASE-RELATED"/>
    <property type="match status" value="1"/>
</dbReference>
<dbReference type="Proteomes" id="UP000541421">
    <property type="component" value="Unassembled WGS sequence"/>
</dbReference>
<name>A0A7Y4LCH2_9BURK</name>
<dbReference type="RefSeq" id="WP_171588896.1">
    <property type="nucleotide sequence ID" value="NZ_JABGBO010000007.1"/>
</dbReference>
<keyword evidence="7" id="KW-1185">Reference proteome</keyword>
<dbReference type="SUPFAM" id="SSF51735">
    <property type="entry name" value="NAD(P)-binding Rossmann-fold domains"/>
    <property type="match status" value="1"/>
</dbReference>
<organism evidence="6 7">
    <name type="scientific">Pelistega europaea</name>
    <dbReference type="NCBI Taxonomy" id="106147"/>
    <lineage>
        <taxon>Bacteria</taxon>
        <taxon>Pseudomonadati</taxon>
        <taxon>Pseudomonadota</taxon>
        <taxon>Betaproteobacteria</taxon>
        <taxon>Burkholderiales</taxon>
        <taxon>Alcaligenaceae</taxon>
        <taxon>Pelistega</taxon>
    </lineage>
</organism>
<sequence>MSIYTHPLYQEDLSSLSFLNIPWEKLQNKNLLISGATGLIGCCLIDVIMHLNYQGLNCKIYALGRDKQKAIARLGHYEAHNLLQFISHDITKPLPHATWGNIDYIIHLASNTHPILYATDPIGTITTNIIGTLNMLEFTSQQKNARCLFASSNEIYGENRGDTEKFDELYCGYINPNTVRAGYPESKRCGESLCQAYITQKNIDVVIPRLTRSYGPTMLLSDSKAISQFIKNALQKEDIVLKSQGLQYYSYTYVTDAVAGLLTVLLKGNSGEVYNVADDTSDIRLCDLASMIANLAGTTVIYNKPDTTESAGYSTATKARLDGSKLHTKLGWKAKYNIQQGIERTIKILQEFQCYTHPKL</sequence>
<protein>
    <submittedName>
        <fullName evidence="6">NAD-dependent epimerase/dehydratase family protein</fullName>
    </submittedName>
</protein>
<dbReference type="Pfam" id="PF01370">
    <property type="entry name" value="Epimerase"/>
    <property type="match status" value="1"/>
</dbReference>